<sequence length="1061" mass="120623">MPKPPAHILLWSAEHHLYVLHTPDHSPQPMTPENEEAWHTWLTTHSSFSFQGQHGHLSVLKEARPRGTSYWYAYHTSSGQTRKRYLGQSATVTFARLEEVAQALHEFNQDLSLAPSHASASPVSLPTTHANKASPSSTLQPGSELRATMVVTRFSPPGSPTMPVVRERLLSVLDGALSHPLTLLSASAGWGKTTLLSAWARRYPQSIAWLSLEALDNDLRRFWLSIIMALRRCRPEIGARALALLQTPTLEPLSTCLTALLNELAEAHAETSPILLILDDYHVIDEPTIHQSLTFWLEHLPSHVHLVLASRIDPDLPLSRFRVRGLLGEVRDTDLRFTQEETHLFLTQSMGLILSEDDITLLKTRTEGWIAGLQLAALVLQKHTDPSAYVQTLSGSQRLLLNYLREEVLASLPSELQDFLLQTSGLHRLSASLCDAITGREDSDRLLEQVERANLFLQPLDEKQQWYRYHMLWAQAMQHEARRRLGTATVRSLSNKASQWYEQQQMLPEAIEAALAGEDFLRVATLIERFVILHGFRNECHTLYRWLRQMPEQIVQADPELCFLYVLALTFATDQRSPGAWERVDQLLQWAEQGFEAKEAWEKLGEALQLHAELAFFQGDLASAFMLAHQAQPILSKHSLMYPDNMLAKGLEAFLAGEMDVAWQRFLEVYRESKRLNLLSMVFAASLLLGEVCREKSELQKASQYYHQALALIDEDQESIRQQLLLKTGGSEPFFVSWAYHNLAALAYEWNERETARSYVSQALALRANQEDEVHVLASASLIQARLLYISGEKDQAHNMLLRWEMHARFAWPLRAIRACQARLQLIEGALPSVAKWYQAREHAFDAFAHKQKKDLPLLRQQEEALLLARLHIAQGESEEALHILGPWKTLAQTQQRLRSTLEILLLEALAYFSQARLLEAKQLMLSVVTMAQDEGYQRLFLDEGRVVETLLKMLLPELRETSQVAYVRTLLRAFAHEPGTQQPDNGILHSKKDTLLLEPLSEQEQRVLRLLVAGLSNLEIARELVISVNTVKTHVQSLYRRLNVHNRVEASEVARNLSLL</sequence>
<dbReference type="InterPro" id="IPR016032">
    <property type="entry name" value="Sig_transdc_resp-reg_C-effctor"/>
</dbReference>
<evidence type="ECO:0000259" key="5">
    <source>
        <dbReference type="PROSITE" id="PS50043"/>
    </source>
</evidence>
<feature type="compositionally biased region" description="Polar residues" evidence="4">
    <location>
        <begin position="127"/>
        <end position="141"/>
    </location>
</feature>
<dbReference type="PANTHER" id="PTHR44688">
    <property type="entry name" value="DNA-BINDING TRANSCRIPTIONAL ACTIVATOR DEVR_DOSR"/>
    <property type="match status" value="1"/>
</dbReference>
<evidence type="ECO:0000256" key="3">
    <source>
        <dbReference type="ARBA" id="ARBA00023163"/>
    </source>
</evidence>
<dbReference type="Pfam" id="PF13191">
    <property type="entry name" value="AAA_16"/>
    <property type="match status" value="1"/>
</dbReference>
<dbReference type="eggNOG" id="COG2909">
    <property type="taxonomic scope" value="Bacteria"/>
</dbReference>
<dbReference type="SMART" id="SM00028">
    <property type="entry name" value="TPR"/>
    <property type="match status" value="2"/>
</dbReference>
<dbReference type="InterPro" id="IPR003593">
    <property type="entry name" value="AAA+_ATPase"/>
</dbReference>
<dbReference type="PROSITE" id="PS50043">
    <property type="entry name" value="HTH_LUXR_2"/>
    <property type="match status" value="1"/>
</dbReference>
<dbReference type="Proteomes" id="UP000004508">
    <property type="component" value="Unassembled WGS sequence"/>
</dbReference>
<dbReference type="Pfam" id="PF25873">
    <property type="entry name" value="WHD_MalT"/>
    <property type="match status" value="1"/>
</dbReference>
<dbReference type="SUPFAM" id="SSF52540">
    <property type="entry name" value="P-loop containing nucleoside triphosphate hydrolases"/>
    <property type="match status" value="1"/>
</dbReference>
<reference evidence="6 7" key="1">
    <citation type="journal article" date="2011" name="Stand. Genomic Sci.">
        <title>Non-contiguous finished genome sequence and contextual data of the filamentous soil bacterium Ktedonobacter racemifer type strain (SOSP1-21).</title>
        <authorList>
            <person name="Chang Y.J."/>
            <person name="Land M."/>
            <person name="Hauser L."/>
            <person name="Chertkov O."/>
            <person name="Del Rio T.G."/>
            <person name="Nolan M."/>
            <person name="Copeland A."/>
            <person name="Tice H."/>
            <person name="Cheng J.F."/>
            <person name="Lucas S."/>
            <person name="Han C."/>
            <person name="Goodwin L."/>
            <person name="Pitluck S."/>
            <person name="Ivanova N."/>
            <person name="Ovchinikova G."/>
            <person name="Pati A."/>
            <person name="Chen A."/>
            <person name="Palaniappan K."/>
            <person name="Mavromatis K."/>
            <person name="Liolios K."/>
            <person name="Brettin T."/>
            <person name="Fiebig A."/>
            <person name="Rohde M."/>
            <person name="Abt B."/>
            <person name="Goker M."/>
            <person name="Detter J.C."/>
            <person name="Woyke T."/>
            <person name="Bristow J."/>
            <person name="Eisen J.A."/>
            <person name="Markowitz V."/>
            <person name="Hugenholtz P."/>
            <person name="Kyrpides N.C."/>
            <person name="Klenk H.P."/>
            <person name="Lapidus A."/>
        </authorList>
    </citation>
    <scope>NUCLEOTIDE SEQUENCE [LARGE SCALE GENOMIC DNA]</scope>
    <source>
        <strain evidence="7">DSM 44963</strain>
    </source>
</reference>
<keyword evidence="3" id="KW-0804">Transcription</keyword>
<dbReference type="InterPro" id="IPR019734">
    <property type="entry name" value="TPR_rpt"/>
</dbReference>
<comment type="caution">
    <text evidence="6">The sequence shown here is derived from an EMBL/GenBank/DDBJ whole genome shotgun (WGS) entry which is preliminary data.</text>
</comment>
<dbReference type="GO" id="GO:0006355">
    <property type="term" value="P:regulation of DNA-templated transcription"/>
    <property type="evidence" value="ECO:0007669"/>
    <property type="project" value="InterPro"/>
</dbReference>
<keyword evidence="1" id="KW-0805">Transcription regulation</keyword>
<dbReference type="SUPFAM" id="SSF46894">
    <property type="entry name" value="C-terminal effector domain of the bipartite response regulators"/>
    <property type="match status" value="1"/>
</dbReference>
<feature type="region of interest" description="Disordered" evidence="4">
    <location>
        <begin position="118"/>
        <end position="142"/>
    </location>
</feature>
<dbReference type="EMBL" id="ADVG01000004">
    <property type="protein sequence ID" value="EFH81549.1"/>
    <property type="molecule type" value="Genomic_DNA"/>
</dbReference>
<dbReference type="InterPro" id="IPR000792">
    <property type="entry name" value="Tscrpt_reg_LuxR_C"/>
</dbReference>
<gene>
    <name evidence="6" type="ORF">Krac_2281</name>
</gene>
<dbReference type="PROSITE" id="PS00622">
    <property type="entry name" value="HTH_LUXR_1"/>
    <property type="match status" value="1"/>
</dbReference>
<dbReference type="InterPro" id="IPR027417">
    <property type="entry name" value="P-loop_NTPase"/>
</dbReference>
<dbReference type="InterPro" id="IPR041664">
    <property type="entry name" value="AAA_16"/>
</dbReference>
<accession>D6U4W9</accession>
<organism evidence="6 7">
    <name type="scientific">Ktedonobacter racemifer DSM 44963</name>
    <dbReference type="NCBI Taxonomy" id="485913"/>
    <lineage>
        <taxon>Bacteria</taxon>
        <taxon>Bacillati</taxon>
        <taxon>Chloroflexota</taxon>
        <taxon>Ktedonobacteria</taxon>
        <taxon>Ktedonobacterales</taxon>
        <taxon>Ktedonobacteraceae</taxon>
        <taxon>Ktedonobacter</taxon>
    </lineage>
</organism>
<dbReference type="InterPro" id="IPR059106">
    <property type="entry name" value="WHD_MalT"/>
</dbReference>
<dbReference type="STRING" id="485913.Krac_2281"/>
<evidence type="ECO:0000313" key="7">
    <source>
        <dbReference type="Proteomes" id="UP000004508"/>
    </source>
</evidence>
<evidence type="ECO:0000256" key="2">
    <source>
        <dbReference type="ARBA" id="ARBA00023125"/>
    </source>
</evidence>
<dbReference type="GO" id="GO:0003677">
    <property type="term" value="F:DNA binding"/>
    <property type="evidence" value="ECO:0007669"/>
    <property type="project" value="UniProtKB-KW"/>
</dbReference>
<dbReference type="AlphaFoldDB" id="D6U4W9"/>
<dbReference type="CDD" id="cd06170">
    <property type="entry name" value="LuxR_C_like"/>
    <property type="match status" value="1"/>
</dbReference>
<dbReference type="RefSeq" id="WP_007918999.1">
    <property type="nucleotide sequence ID" value="NZ_ADVG01000004.1"/>
</dbReference>
<evidence type="ECO:0000313" key="6">
    <source>
        <dbReference type="EMBL" id="EFH81549.1"/>
    </source>
</evidence>
<dbReference type="SMART" id="SM00382">
    <property type="entry name" value="AAA"/>
    <property type="match status" value="1"/>
</dbReference>
<dbReference type="PRINTS" id="PR00038">
    <property type="entry name" value="HTHLUXR"/>
</dbReference>
<dbReference type="InterPro" id="IPR041617">
    <property type="entry name" value="TPR_MalT"/>
</dbReference>
<dbReference type="SMART" id="SM00421">
    <property type="entry name" value="HTH_LUXR"/>
    <property type="match status" value="1"/>
</dbReference>
<dbReference type="PANTHER" id="PTHR44688:SF16">
    <property type="entry name" value="DNA-BINDING TRANSCRIPTIONAL ACTIVATOR DEVR_DOSR"/>
    <property type="match status" value="1"/>
</dbReference>
<dbReference type="Pfam" id="PF00196">
    <property type="entry name" value="GerE"/>
    <property type="match status" value="1"/>
</dbReference>
<dbReference type="Gene3D" id="1.10.10.10">
    <property type="entry name" value="Winged helix-like DNA-binding domain superfamily/Winged helix DNA-binding domain"/>
    <property type="match status" value="1"/>
</dbReference>
<protein>
    <submittedName>
        <fullName evidence="6">ATP-dependent transcriptional regulator, MalT-like, LuxR family</fullName>
    </submittedName>
</protein>
<proteinExistence type="predicted"/>
<dbReference type="Pfam" id="PF17874">
    <property type="entry name" value="TPR_MalT"/>
    <property type="match status" value="1"/>
</dbReference>
<dbReference type="InterPro" id="IPR036388">
    <property type="entry name" value="WH-like_DNA-bd_sf"/>
</dbReference>
<dbReference type="Gene3D" id="1.25.40.10">
    <property type="entry name" value="Tetratricopeptide repeat domain"/>
    <property type="match status" value="1"/>
</dbReference>
<dbReference type="InterPro" id="IPR011990">
    <property type="entry name" value="TPR-like_helical_dom_sf"/>
</dbReference>
<keyword evidence="2" id="KW-0238">DNA-binding</keyword>
<keyword evidence="7" id="KW-1185">Reference proteome</keyword>
<dbReference type="InParanoid" id="D6U4W9"/>
<name>D6U4W9_KTERA</name>
<evidence type="ECO:0000256" key="1">
    <source>
        <dbReference type="ARBA" id="ARBA00023015"/>
    </source>
</evidence>
<dbReference type="SUPFAM" id="SSF48452">
    <property type="entry name" value="TPR-like"/>
    <property type="match status" value="1"/>
</dbReference>
<evidence type="ECO:0000256" key="4">
    <source>
        <dbReference type="SAM" id="MobiDB-lite"/>
    </source>
</evidence>
<dbReference type="Gene3D" id="3.40.50.300">
    <property type="entry name" value="P-loop containing nucleotide triphosphate hydrolases"/>
    <property type="match status" value="1"/>
</dbReference>
<feature type="domain" description="HTH luxR-type" evidence="5">
    <location>
        <begin position="994"/>
        <end position="1059"/>
    </location>
</feature>